<dbReference type="eggNOG" id="ENOG502SIAN">
    <property type="taxonomic scope" value="Eukaryota"/>
</dbReference>
<reference evidence="4" key="1">
    <citation type="journal article" date="2010" name="Genome Biol.">
        <title>Genome sequence of the necrotrophic plant pathogen Pythium ultimum reveals original pathogenicity mechanisms and effector repertoire.</title>
        <authorList>
            <person name="Levesque C.A."/>
            <person name="Brouwer H."/>
            <person name="Cano L."/>
            <person name="Hamilton J.P."/>
            <person name="Holt C."/>
            <person name="Huitema E."/>
            <person name="Raffaele S."/>
            <person name="Robideau G.P."/>
            <person name="Thines M."/>
            <person name="Win J."/>
            <person name="Zerillo M.M."/>
            <person name="Beakes G.W."/>
            <person name="Boore J.L."/>
            <person name="Busam D."/>
            <person name="Dumas B."/>
            <person name="Ferriera S."/>
            <person name="Fuerstenberg S.I."/>
            <person name="Gachon C.M."/>
            <person name="Gaulin E."/>
            <person name="Govers F."/>
            <person name="Grenville-Briggs L."/>
            <person name="Horner N."/>
            <person name="Hostetler J."/>
            <person name="Jiang R.H."/>
            <person name="Johnson J."/>
            <person name="Krajaejun T."/>
            <person name="Lin H."/>
            <person name="Meijer H.J."/>
            <person name="Moore B."/>
            <person name="Morris P."/>
            <person name="Phuntmart V."/>
            <person name="Puiu D."/>
            <person name="Shetty J."/>
            <person name="Stajich J.E."/>
            <person name="Tripathy S."/>
            <person name="Wawra S."/>
            <person name="van West P."/>
            <person name="Whitty B.R."/>
            <person name="Coutinho P.M."/>
            <person name="Henrissat B."/>
            <person name="Martin F."/>
            <person name="Thomas P.D."/>
            <person name="Tyler B.M."/>
            <person name="De Vries R.P."/>
            <person name="Kamoun S."/>
            <person name="Yandell M."/>
            <person name="Tisserat N."/>
            <person name="Buell C.R."/>
        </authorList>
    </citation>
    <scope>NUCLEOTIDE SEQUENCE</scope>
    <source>
        <strain evidence="4">DAOM:BR144</strain>
    </source>
</reference>
<dbReference type="AlphaFoldDB" id="K3X9J4"/>
<evidence type="ECO:0000313" key="4">
    <source>
        <dbReference type="Proteomes" id="UP000019132"/>
    </source>
</evidence>
<evidence type="ECO:0000313" key="3">
    <source>
        <dbReference type="EnsemblProtists" id="PYU1_T013893"/>
    </source>
</evidence>
<keyword evidence="2" id="KW-1133">Transmembrane helix</keyword>
<feature type="transmembrane region" description="Helical" evidence="2">
    <location>
        <begin position="435"/>
        <end position="454"/>
    </location>
</feature>
<organism evidence="3 4">
    <name type="scientific">Globisporangium ultimum (strain ATCC 200006 / CBS 805.95 / DAOM BR144)</name>
    <name type="common">Pythium ultimum</name>
    <dbReference type="NCBI Taxonomy" id="431595"/>
    <lineage>
        <taxon>Eukaryota</taxon>
        <taxon>Sar</taxon>
        <taxon>Stramenopiles</taxon>
        <taxon>Oomycota</taxon>
        <taxon>Peronosporomycetes</taxon>
        <taxon>Pythiales</taxon>
        <taxon>Pythiaceae</taxon>
        <taxon>Globisporangium</taxon>
    </lineage>
</organism>
<reference evidence="3" key="3">
    <citation type="submission" date="2015-02" db="UniProtKB">
        <authorList>
            <consortium name="EnsemblProtists"/>
        </authorList>
    </citation>
    <scope>IDENTIFICATION</scope>
    <source>
        <strain evidence="3">DAOM BR144</strain>
    </source>
</reference>
<name>K3X9J4_GLOUD</name>
<keyword evidence="2" id="KW-0812">Transmembrane</keyword>
<accession>K3X9J4</accession>
<reference evidence="4" key="2">
    <citation type="submission" date="2010-04" db="EMBL/GenBank/DDBJ databases">
        <authorList>
            <person name="Buell R."/>
            <person name="Hamilton J."/>
            <person name="Hostetler J."/>
        </authorList>
    </citation>
    <scope>NUCLEOTIDE SEQUENCE [LARGE SCALE GENOMIC DNA]</scope>
    <source>
        <strain evidence="4">DAOM:BR144</strain>
    </source>
</reference>
<keyword evidence="4" id="KW-1185">Reference proteome</keyword>
<dbReference type="HOGENOM" id="CLU_014069_0_0_1"/>
<dbReference type="InParanoid" id="K3X9J4"/>
<dbReference type="Proteomes" id="UP000019132">
    <property type="component" value="Unassembled WGS sequence"/>
</dbReference>
<feature type="transmembrane region" description="Helical" evidence="2">
    <location>
        <begin position="43"/>
        <end position="62"/>
    </location>
</feature>
<evidence type="ECO:0000256" key="2">
    <source>
        <dbReference type="SAM" id="Phobius"/>
    </source>
</evidence>
<dbReference type="VEuPathDB" id="FungiDB:PYU1_G013864"/>
<proteinExistence type="predicted"/>
<keyword evidence="2" id="KW-0472">Membrane</keyword>
<feature type="transmembrane region" description="Helical" evidence="2">
    <location>
        <begin position="347"/>
        <end position="374"/>
    </location>
</feature>
<feature type="transmembrane region" description="Helical" evidence="2">
    <location>
        <begin position="534"/>
        <end position="553"/>
    </location>
</feature>
<feature type="region of interest" description="Disordered" evidence="1">
    <location>
        <begin position="1"/>
        <end position="34"/>
    </location>
</feature>
<feature type="transmembrane region" description="Helical" evidence="2">
    <location>
        <begin position="395"/>
        <end position="415"/>
    </location>
</feature>
<protein>
    <submittedName>
        <fullName evidence="3">Uncharacterized protein</fullName>
    </submittedName>
</protein>
<sequence>MAPRTSKNAYVVPDSRNPRDALQKVAPPKKKRQPRRRLPLREILHLVHRFLILCAAISYVGISLEAGIKAAGLIGGDSTPTVSEGPYDSEALREHLGTTTLRASPLVVDALQNDTSPRLTEVLYVDLNGSSSFEDCGVIPEIVMEIYTAKYMRSLYTALVRDTAYNLTFLAEDTTEFIVPVVDCSSSLLSAADETIAQFNILLRKKHDIDDVYMLTITFANQGYTMLAEKQYGSAGVATITFLNDLQADHVDVFYVVSVGYPYTTFNFRVYQFENITDDGLWTLKKIPNGDHADIPNTVLTGTRSGFYIKSDSNQGNFFSELWEVYNTSADAITGCNWVSKSYLIDAWAWTHFVQLLFACELLSSLVVLTMVSYRNFLAGRLWIGDAFVSVSSRNFLRALLVILTWYINGFWTFLEFVVFDANRFSDLSHVTIHEVIIFADLMTIYLGICGIIGKLCRERVDPLVAIFSFELGFANRFAIKNWISTFVFELETFYSEFYELALPDRIEGQTKISPMRFWSISEINSASIPLKPIFIVLTPIVSTLGIVLVFILGKKIHRYYVPDPLHIQHTTGVSGATGRSGNDDTSALQARKSVLTLFEIATGAKLANRFGLLAEYDNCLFIKGMKFASADGVYSNGFIIVNKKYLIQASDFWAILVMKILRVRYANLYMHEVNGSTVEKMARLVYPNTFSWIDLINLNTSVLS</sequence>
<dbReference type="EMBL" id="GL376595">
    <property type="status" value="NOT_ANNOTATED_CDS"/>
    <property type="molecule type" value="Genomic_DNA"/>
</dbReference>
<dbReference type="EnsemblProtists" id="PYU1_T013893">
    <property type="protein sequence ID" value="PYU1_T013893"/>
    <property type="gene ID" value="PYU1_G013864"/>
</dbReference>
<evidence type="ECO:0000256" key="1">
    <source>
        <dbReference type="SAM" id="MobiDB-lite"/>
    </source>
</evidence>